<accession>A0A1F8C3Q7</accession>
<dbReference type="InterPro" id="IPR043134">
    <property type="entry name" value="GTP-CH-I_N"/>
</dbReference>
<evidence type="ECO:0000256" key="3">
    <source>
        <dbReference type="ARBA" id="ARBA00022563"/>
    </source>
</evidence>
<dbReference type="NCBIfam" id="NF006825">
    <property type="entry name" value="PRK09347.1-2"/>
    <property type="match status" value="1"/>
</dbReference>
<organism evidence="7 8">
    <name type="scientific">Candidatus Woesebacteria bacterium RIFCSPLOWO2_01_FULL_44_14</name>
    <dbReference type="NCBI Taxonomy" id="1802525"/>
    <lineage>
        <taxon>Bacteria</taxon>
        <taxon>Candidatus Woeseibacteriota</taxon>
    </lineage>
</organism>
<keyword evidence="5" id="KW-0547">Nucleotide-binding</keyword>
<keyword evidence="5" id="KW-0479">Metal-binding</keyword>
<dbReference type="Gene3D" id="3.30.1130.10">
    <property type="match status" value="1"/>
</dbReference>
<dbReference type="AlphaFoldDB" id="A0A1F8C3Q7"/>
<feature type="domain" description="GTP cyclohydrolase I" evidence="6">
    <location>
        <begin position="10"/>
        <end position="182"/>
    </location>
</feature>
<comment type="pathway">
    <text evidence="2 5">Cofactor biosynthesis; 7,8-dihydroneopterin triphosphate biosynthesis; 7,8-dihydroneopterin triphosphate from GTP: step 1/1.</text>
</comment>
<evidence type="ECO:0000313" key="8">
    <source>
        <dbReference type="Proteomes" id="UP000178429"/>
    </source>
</evidence>
<comment type="caution">
    <text evidence="7">The sequence shown here is derived from an EMBL/GenBank/DDBJ whole genome shotgun (WGS) entry which is preliminary data.</text>
</comment>
<dbReference type="HAMAP" id="MF_00223">
    <property type="entry name" value="FolE"/>
    <property type="match status" value="1"/>
</dbReference>
<keyword evidence="5" id="KW-0862">Zinc</keyword>
<dbReference type="GO" id="GO:0006730">
    <property type="term" value="P:one-carbon metabolic process"/>
    <property type="evidence" value="ECO:0007669"/>
    <property type="project" value="UniProtKB-UniRule"/>
</dbReference>
<evidence type="ECO:0000256" key="1">
    <source>
        <dbReference type="ARBA" id="ARBA00001052"/>
    </source>
</evidence>
<proteinExistence type="inferred from homology"/>
<dbReference type="PROSITE" id="PS00860">
    <property type="entry name" value="GTP_CYCLOHYDROL_1_2"/>
    <property type="match status" value="1"/>
</dbReference>
<dbReference type="GO" id="GO:0006729">
    <property type="term" value="P:tetrahydrobiopterin biosynthetic process"/>
    <property type="evidence" value="ECO:0007669"/>
    <property type="project" value="TreeGrafter"/>
</dbReference>
<evidence type="ECO:0000313" key="7">
    <source>
        <dbReference type="EMBL" id="OGM70288.1"/>
    </source>
</evidence>
<evidence type="ECO:0000256" key="2">
    <source>
        <dbReference type="ARBA" id="ARBA00005080"/>
    </source>
</evidence>
<comment type="similarity">
    <text evidence="5">Belongs to the GTP cyclohydrolase I family.</text>
</comment>
<dbReference type="Pfam" id="PF01227">
    <property type="entry name" value="GTP_cyclohydroI"/>
    <property type="match status" value="1"/>
</dbReference>
<comment type="catalytic activity">
    <reaction evidence="1 5">
        <text>GTP + H2O = 7,8-dihydroneopterin 3'-triphosphate + formate + H(+)</text>
        <dbReference type="Rhea" id="RHEA:17473"/>
        <dbReference type="ChEBI" id="CHEBI:15377"/>
        <dbReference type="ChEBI" id="CHEBI:15378"/>
        <dbReference type="ChEBI" id="CHEBI:15740"/>
        <dbReference type="ChEBI" id="CHEBI:37565"/>
        <dbReference type="ChEBI" id="CHEBI:58462"/>
        <dbReference type="EC" id="3.5.4.16"/>
    </reaction>
</comment>
<dbReference type="FunFam" id="3.30.1130.10:FF:000001">
    <property type="entry name" value="GTP cyclohydrolase 1"/>
    <property type="match status" value="1"/>
</dbReference>
<dbReference type="STRING" id="1802525.A2975_04430"/>
<comment type="subunit">
    <text evidence="5">Homopolymer.</text>
</comment>
<feature type="binding site" evidence="5">
    <location>
        <position position="146"/>
    </location>
    <ligand>
        <name>Zn(2+)</name>
        <dbReference type="ChEBI" id="CHEBI:29105"/>
    </ligand>
</feature>
<gene>
    <name evidence="5" type="primary">folE</name>
    <name evidence="7" type="ORF">A2975_04430</name>
</gene>
<dbReference type="UniPathway" id="UPA00848">
    <property type="reaction ID" value="UER00151"/>
</dbReference>
<dbReference type="InterPro" id="IPR018234">
    <property type="entry name" value="GTP_CycHdrlase_I_CS"/>
</dbReference>
<evidence type="ECO:0000256" key="4">
    <source>
        <dbReference type="ARBA" id="ARBA00022801"/>
    </source>
</evidence>
<dbReference type="PANTHER" id="PTHR11109:SF7">
    <property type="entry name" value="GTP CYCLOHYDROLASE 1"/>
    <property type="match status" value="1"/>
</dbReference>
<dbReference type="PANTHER" id="PTHR11109">
    <property type="entry name" value="GTP CYCLOHYDROLASE I"/>
    <property type="match status" value="1"/>
</dbReference>
<protein>
    <recommendedName>
        <fullName evidence="5">GTP cyclohydrolase 1</fullName>
        <ecNumber evidence="5">3.5.4.16</ecNumber>
    </recommendedName>
    <alternativeName>
        <fullName evidence="5">GTP cyclohydrolase I</fullName>
        <shortName evidence="5">GTP-CH-I</shortName>
    </alternativeName>
</protein>
<dbReference type="GO" id="GO:0046654">
    <property type="term" value="P:tetrahydrofolate biosynthetic process"/>
    <property type="evidence" value="ECO:0007669"/>
    <property type="project" value="UniProtKB-UniRule"/>
</dbReference>
<dbReference type="Gene3D" id="1.10.286.10">
    <property type="match status" value="1"/>
</dbReference>
<dbReference type="NCBIfam" id="NF006826">
    <property type="entry name" value="PRK09347.1-3"/>
    <property type="match status" value="1"/>
</dbReference>
<feature type="binding site" evidence="5">
    <location>
        <position position="78"/>
    </location>
    <ligand>
        <name>Zn(2+)</name>
        <dbReference type="ChEBI" id="CHEBI:29105"/>
    </ligand>
</feature>
<feature type="binding site" evidence="5">
    <location>
        <position position="75"/>
    </location>
    <ligand>
        <name>Zn(2+)</name>
        <dbReference type="ChEBI" id="CHEBI:29105"/>
    </ligand>
</feature>
<keyword evidence="4 5" id="KW-0378">Hydrolase</keyword>
<dbReference type="Proteomes" id="UP000178429">
    <property type="component" value="Unassembled WGS sequence"/>
</dbReference>
<name>A0A1F8C3Q7_9BACT</name>
<dbReference type="SUPFAM" id="SSF55620">
    <property type="entry name" value="Tetrahydrobiopterin biosynthesis enzymes-like"/>
    <property type="match status" value="1"/>
</dbReference>
<dbReference type="GO" id="GO:0005525">
    <property type="term" value="F:GTP binding"/>
    <property type="evidence" value="ECO:0007669"/>
    <property type="project" value="UniProtKB-KW"/>
</dbReference>
<dbReference type="InterPro" id="IPR001474">
    <property type="entry name" value="GTP_CycHdrlase_I"/>
</dbReference>
<dbReference type="GO" id="GO:0003934">
    <property type="term" value="F:GTP cyclohydrolase I activity"/>
    <property type="evidence" value="ECO:0007669"/>
    <property type="project" value="UniProtKB-UniRule"/>
</dbReference>
<dbReference type="GO" id="GO:0008270">
    <property type="term" value="F:zinc ion binding"/>
    <property type="evidence" value="ECO:0007669"/>
    <property type="project" value="UniProtKB-UniRule"/>
</dbReference>
<dbReference type="GO" id="GO:0005737">
    <property type="term" value="C:cytoplasm"/>
    <property type="evidence" value="ECO:0007669"/>
    <property type="project" value="TreeGrafter"/>
</dbReference>
<dbReference type="EC" id="3.5.4.16" evidence="5"/>
<evidence type="ECO:0000256" key="5">
    <source>
        <dbReference type="HAMAP-Rule" id="MF_00223"/>
    </source>
</evidence>
<sequence>MATRNHTKLIVDLLELYGEDPNREGLKETPERVLRMYKELLGGYQQDPSSVIKTFEGNGHNDLVTVSDIDFYSLCEHHMIPFFGKVHIGYIPNGRILGLSKFVRLTEIYARRLQVQERLTRQIMDAIETNLHPQGAIVHVEAEHLCMVMRGVKKKGAITKTTALCGDFEKDPLLVDRFFRHINRSDNSK</sequence>
<reference evidence="7 8" key="1">
    <citation type="journal article" date="2016" name="Nat. Commun.">
        <title>Thousands of microbial genomes shed light on interconnected biogeochemical processes in an aquifer system.</title>
        <authorList>
            <person name="Anantharaman K."/>
            <person name="Brown C.T."/>
            <person name="Hug L.A."/>
            <person name="Sharon I."/>
            <person name="Castelle C.J."/>
            <person name="Probst A.J."/>
            <person name="Thomas B.C."/>
            <person name="Singh A."/>
            <person name="Wilkins M.J."/>
            <person name="Karaoz U."/>
            <person name="Brodie E.L."/>
            <person name="Williams K.H."/>
            <person name="Hubbard S.S."/>
            <person name="Banfield J.F."/>
        </authorList>
    </citation>
    <scope>NUCLEOTIDE SEQUENCE [LARGE SCALE GENOMIC DNA]</scope>
</reference>
<dbReference type="InterPro" id="IPR020602">
    <property type="entry name" value="GTP_CycHdrlase_I_dom"/>
</dbReference>
<dbReference type="InterPro" id="IPR043133">
    <property type="entry name" value="GTP-CH-I_C/QueF"/>
</dbReference>
<evidence type="ECO:0000259" key="6">
    <source>
        <dbReference type="Pfam" id="PF01227"/>
    </source>
</evidence>
<keyword evidence="3 5" id="KW-0554">One-carbon metabolism</keyword>
<dbReference type="NCBIfam" id="TIGR00063">
    <property type="entry name" value="folE"/>
    <property type="match status" value="1"/>
</dbReference>
<dbReference type="EMBL" id="MGHL01000006">
    <property type="protein sequence ID" value="OGM70288.1"/>
    <property type="molecule type" value="Genomic_DNA"/>
</dbReference>
<keyword evidence="5" id="KW-0342">GTP-binding</keyword>